<dbReference type="STRING" id="284811.Q750K0"/>
<dbReference type="eggNOG" id="KOG4558">
    <property type="taxonomic scope" value="Eukaryota"/>
</dbReference>
<protein>
    <submittedName>
        <fullName evidence="2">AGL049Cp</fullName>
    </submittedName>
</protein>
<dbReference type="GeneID" id="4622916"/>
<evidence type="ECO:0000313" key="2">
    <source>
        <dbReference type="EMBL" id="AAS54441.2"/>
    </source>
</evidence>
<dbReference type="SUPFAM" id="SSF50475">
    <property type="entry name" value="FMN-binding split barrel"/>
    <property type="match status" value="1"/>
</dbReference>
<dbReference type="PANTHER" id="PTHR28243:SF1">
    <property type="entry name" value="PYRIDOXAMINE 5'-PHOSPHATE OXIDASE ALR4036 FAMILY FMN-BINDING DOMAIN-CONTAINING PROTEIN"/>
    <property type="match status" value="1"/>
</dbReference>
<dbReference type="PANTHER" id="PTHR28243">
    <property type="entry name" value="AGL049CP"/>
    <property type="match status" value="1"/>
</dbReference>
<sequence length="304" mass="34415">MIHQMAPWVPIFVQSVKNHPQPFTPFSFSTVDPDTLRPRCRTVVFRDFLFHDRKTNILTFTTDLRGEKVKEIGSYPGKRGTLAPFEGCFYFPQTGEQYRISGSCFVLSEGQLPVVATEYDWKPRGPDVIPYPILAPSVCGHNAGLMETLAAAHEAELADYRNKAADVREDHSAAQLSRISTQSSGDDIVLMVQDYRPPSAREWKLELSRQWGQLSRNMKSQFRRPHPGTPLTTTMAQKLDKIQRGVDGAGEDTGRENFGLVCLCVDQVDYLNLKNGSGGERWRFIRTPDEITGFETWQEQEICP</sequence>
<name>Q750K0_EREGS</name>
<dbReference type="FunCoup" id="Q750K0">
    <property type="interactions" value="177"/>
</dbReference>
<organism evidence="2 3">
    <name type="scientific">Eremothecium gossypii (strain ATCC 10895 / CBS 109.51 / FGSC 9923 / NRRL Y-1056)</name>
    <name type="common">Yeast</name>
    <name type="synonym">Ashbya gossypii</name>
    <dbReference type="NCBI Taxonomy" id="284811"/>
    <lineage>
        <taxon>Eukaryota</taxon>
        <taxon>Fungi</taxon>
        <taxon>Dikarya</taxon>
        <taxon>Ascomycota</taxon>
        <taxon>Saccharomycotina</taxon>
        <taxon>Saccharomycetes</taxon>
        <taxon>Saccharomycetales</taxon>
        <taxon>Saccharomycetaceae</taxon>
        <taxon>Eremothecium</taxon>
    </lineage>
</organism>
<dbReference type="Pfam" id="PF12766">
    <property type="entry name" value="Pyridox_oxase_2"/>
    <property type="match status" value="1"/>
</dbReference>
<dbReference type="KEGG" id="ago:AGOS_AGL049C"/>
<dbReference type="AlphaFoldDB" id="Q750K0"/>
<evidence type="ECO:0000259" key="1">
    <source>
        <dbReference type="Pfam" id="PF12766"/>
    </source>
</evidence>
<gene>
    <name evidence="2" type="ORF">AGOS_AGL049C</name>
</gene>
<dbReference type="InParanoid" id="Q750K0"/>
<reference evidence="2 3" key="1">
    <citation type="journal article" date="2004" name="Science">
        <title>The Ashbya gossypii genome as a tool for mapping the ancient Saccharomyces cerevisiae genome.</title>
        <authorList>
            <person name="Dietrich F.S."/>
            <person name="Voegeli S."/>
            <person name="Brachat S."/>
            <person name="Lerch A."/>
            <person name="Gates K."/>
            <person name="Steiner S."/>
            <person name="Mohr C."/>
            <person name="Pohlmann R."/>
            <person name="Luedi P."/>
            <person name="Choi S."/>
            <person name="Wing R.A."/>
            <person name="Flavier A."/>
            <person name="Gaffney T.D."/>
            <person name="Philippsen P."/>
        </authorList>
    </citation>
    <scope>NUCLEOTIDE SEQUENCE [LARGE SCALE GENOMIC DNA]</scope>
    <source>
        <strain evidence="3">ATCC 10895 / CBS 109.51 / FGSC 9923 / NRRL Y-1056</strain>
    </source>
</reference>
<dbReference type="RefSeq" id="NP_986617.2">
    <property type="nucleotide sequence ID" value="NM_211679.2"/>
</dbReference>
<dbReference type="OrthoDB" id="5394411at2759"/>
<dbReference type="GO" id="GO:0010181">
    <property type="term" value="F:FMN binding"/>
    <property type="evidence" value="ECO:0007669"/>
    <property type="project" value="InterPro"/>
</dbReference>
<dbReference type="Proteomes" id="UP000000591">
    <property type="component" value="Chromosome VII"/>
</dbReference>
<feature type="domain" description="Pyridoxamine 5'-phosphate oxidase Alr4036 family FMN-binding" evidence="1">
    <location>
        <begin position="5"/>
        <end position="107"/>
    </location>
</feature>
<proteinExistence type="predicted"/>
<dbReference type="InterPro" id="IPR024624">
    <property type="entry name" value="Pyridox_Oxase_Alr4036_FMN-bd"/>
</dbReference>
<dbReference type="OMA" id="IHQMAPW"/>
<dbReference type="EMBL" id="AE016820">
    <property type="protein sequence ID" value="AAS54441.2"/>
    <property type="molecule type" value="Genomic_DNA"/>
</dbReference>
<dbReference type="HOGENOM" id="CLU_058669_1_0_1"/>
<dbReference type="InterPro" id="IPR012349">
    <property type="entry name" value="Split_barrel_FMN-bd"/>
</dbReference>
<evidence type="ECO:0000313" key="3">
    <source>
        <dbReference type="Proteomes" id="UP000000591"/>
    </source>
</evidence>
<accession>Q750K0</accession>
<keyword evidence="3" id="KW-1185">Reference proteome</keyword>
<dbReference type="Gene3D" id="2.30.110.10">
    <property type="entry name" value="Electron Transport, Fmn-binding Protein, Chain A"/>
    <property type="match status" value="1"/>
</dbReference>
<reference evidence="3" key="2">
    <citation type="journal article" date="2013" name="G3 (Bethesda)">
        <title>Genomes of Ashbya fungi isolated from insects reveal four mating-type loci, numerous translocations, lack of transposons, and distinct gene duplications.</title>
        <authorList>
            <person name="Dietrich F.S."/>
            <person name="Voegeli S."/>
            <person name="Kuo S."/>
            <person name="Philippsen P."/>
        </authorList>
    </citation>
    <scope>GENOME REANNOTATION</scope>
    <source>
        <strain evidence="3">ATCC 10895 / CBS 109.51 / FGSC 9923 / NRRL Y-1056</strain>
    </source>
</reference>